<proteinExistence type="predicted"/>
<dbReference type="HOGENOM" id="CLU_153228_0_0_5"/>
<organism evidence="2 3">
    <name type="scientific">Rhizobium etli (strain ATCC 51251 / DSM 11541 / JCM 21823 / NBRC 15573 / CFN 42)</name>
    <dbReference type="NCBI Taxonomy" id="347834"/>
    <lineage>
        <taxon>Bacteria</taxon>
        <taxon>Pseudomonadati</taxon>
        <taxon>Pseudomonadota</taxon>
        <taxon>Alphaproteobacteria</taxon>
        <taxon>Hyphomicrobiales</taxon>
        <taxon>Rhizobiaceae</taxon>
        <taxon>Rhizobium/Agrobacterium group</taxon>
        <taxon>Rhizobium</taxon>
    </lineage>
</organism>
<evidence type="ECO:0000313" key="2">
    <source>
        <dbReference type="EMBL" id="ABC88893.1"/>
    </source>
</evidence>
<feature type="transmembrane region" description="Helical" evidence="1">
    <location>
        <begin position="47"/>
        <end position="70"/>
    </location>
</feature>
<evidence type="ECO:0000313" key="3">
    <source>
        <dbReference type="Proteomes" id="UP000001936"/>
    </source>
</evidence>
<reference evidence="2 3" key="1">
    <citation type="journal article" date="2006" name="Proc. Natl. Acad. Sci. U.S.A.">
        <title>The partitioned Rhizobium etli genome: genetic and metabolic redundancy in seven interacting replicons.</title>
        <authorList>
            <person name="Gonzalez V."/>
            <person name="Santamaria R.I."/>
            <person name="Bustos P."/>
            <person name="Hernandez-Gonzalez I."/>
            <person name="Medrano-Soto A."/>
            <person name="Moreno-Hagelsieb G."/>
            <person name="Janga S.C."/>
            <person name="Ramirez M.A."/>
            <person name="Jimenez-Jacinto V."/>
            <person name="Collado-Vides J."/>
            <person name="Davila G."/>
        </authorList>
    </citation>
    <scope>NUCLEOTIDE SEQUENCE [LARGE SCALE GENOMIC DNA]</scope>
    <source>
        <strain evidence="3">ATCC 51251 / DSM 11541 / JCM 21823 / NBRC 15573 / CFN 42</strain>
    </source>
</reference>
<sequence length="139" mass="14881">MLNKVGLEEGFGRSRAARPVLHPEASYARDLGMFKNRAAAQPKGWRLFHFAMLAGGATLLAIGATACAVVDDDMAVIAKKSVVVVETPPVSKAYTYPENRTARPTAARARIVAYHGSAPYICSPSGFGQKSRCFARPSI</sequence>
<dbReference type="KEGG" id="ret:RHE_CH00067"/>
<name>Q2KE43_RHIEC</name>
<evidence type="ECO:0000256" key="1">
    <source>
        <dbReference type="SAM" id="Phobius"/>
    </source>
</evidence>
<dbReference type="EMBL" id="CP000133">
    <property type="protein sequence ID" value="ABC88893.1"/>
    <property type="molecule type" value="Genomic_DNA"/>
</dbReference>
<gene>
    <name evidence="2" type="ordered locus">RHE_CH00067</name>
</gene>
<dbReference type="AlphaFoldDB" id="Q2KE43"/>
<dbReference type="Proteomes" id="UP000001936">
    <property type="component" value="Chromosome"/>
</dbReference>
<dbReference type="eggNOG" id="ENOG502ZZNQ">
    <property type="taxonomic scope" value="Bacteria"/>
</dbReference>
<keyword evidence="1" id="KW-0812">Transmembrane</keyword>
<keyword evidence="1" id="KW-0472">Membrane</keyword>
<protein>
    <submittedName>
        <fullName evidence="2">Uncharacterized protein</fullName>
    </submittedName>
</protein>
<accession>Q2KE43</accession>
<keyword evidence="3" id="KW-1185">Reference proteome</keyword>
<keyword evidence="1" id="KW-1133">Transmembrane helix</keyword>